<dbReference type="Proteomes" id="UP001149813">
    <property type="component" value="Unassembled WGS sequence"/>
</dbReference>
<evidence type="ECO:0000313" key="2">
    <source>
        <dbReference type="Proteomes" id="UP001149813"/>
    </source>
</evidence>
<protein>
    <submittedName>
        <fullName evidence="1">Uncharacterized protein</fullName>
    </submittedName>
</protein>
<proteinExistence type="predicted"/>
<dbReference type="PANTHER" id="PTHR34144:SF7">
    <property type="entry name" value="EXPORT PROTEIN (CAP59), PUTATIVE (AFU_ORTHOLOGUE AFUA_7G05020)-RELATED"/>
    <property type="match status" value="1"/>
</dbReference>
<organism evidence="1 2">
    <name type="scientific">Coemansia erecta</name>
    <dbReference type="NCBI Taxonomy" id="147472"/>
    <lineage>
        <taxon>Eukaryota</taxon>
        <taxon>Fungi</taxon>
        <taxon>Fungi incertae sedis</taxon>
        <taxon>Zoopagomycota</taxon>
        <taxon>Kickxellomycotina</taxon>
        <taxon>Kickxellomycetes</taxon>
        <taxon>Kickxellales</taxon>
        <taxon>Kickxellaceae</taxon>
        <taxon>Coemansia</taxon>
    </lineage>
</organism>
<gene>
    <name evidence="1" type="ORF">LPJ53_005960</name>
</gene>
<comment type="caution">
    <text evidence="1">The sequence shown here is derived from an EMBL/GenBank/DDBJ whole genome shotgun (WGS) entry which is preliminary data.</text>
</comment>
<evidence type="ECO:0000313" key="1">
    <source>
        <dbReference type="EMBL" id="KAJ1719242.1"/>
    </source>
</evidence>
<sequence length="243" mass="27059">MHRIEYMAQLRNKALEPLYLHSHTRRFAKVVFLNDVFFCATDVLELLSQARIHGAHLTCAEDYQLRHGALAFYDTWVSRDILGNPFKPHHLNIADDATALVAHLNNRPYQVQCCWNGLAVIDAQVFMHPHDIRFRRSAPDECSASECSLLCNDMWAADMHRMVVVPVAKVAYDVETRSYLESSGLVAHKALVANAGRPREIDFRPGPKSVYCHPLNDPAARVPDGPASYVAIINAGAATATAA</sequence>
<dbReference type="InterPro" id="IPR021047">
    <property type="entry name" value="Mannosyltransferase_CMT1"/>
</dbReference>
<dbReference type="EMBL" id="JANBOJ010000445">
    <property type="protein sequence ID" value="KAJ1719242.1"/>
    <property type="molecule type" value="Genomic_DNA"/>
</dbReference>
<dbReference type="Pfam" id="PF11735">
    <property type="entry name" value="CAP59_mtransfer"/>
    <property type="match status" value="1"/>
</dbReference>
<accession>A0A9W7XUI1</accession>
<dbReference type="OrthoDB" id="262547at2759"/>
<keyword evidence="2" id="KW-1185">Reference proteome</keyword>
<dbReference type="PANTHER" id="PTHR34144">
    <property type="entry name" value="CHROMOSOME 8, WHOLE GENOME SHOTGUN SEQUENCE"/>
    <property type="match status" value="1"/>
</dbReference>
<name>A0A9W7XUI1_9FUNG</name>
<dbReference type="AlphaFoldDB" id="A0A9W7XUI1"/>
<reference evidence="1" key="1">
    <citation type="submission" date="2022-07" db="EMBL/GenBank/DDBJ databases">
        <title>Phylogenomic reconstructions and comparative analyses of Kickxellomycotina fungi.</title>
        <authorList>
            <person name="Reynolds N.K."/>
            <person name="Stajich J.E."/>
            <person name="Barry K."/>
            <person name="Grigoriev I.V."/>
            <person name="Crous P."/>
            <person name="Smith M.E."/>
        </authorList>
    </citation>
    <scope>NUCLEOTIDE SEQUENCE</scope>
    <source>
        <strain evidence="1">NBRC 32514</strain>
    </source>
</reference>